<dbReference type="RefSeq" id="WP_179502882.1">
    <property type="nucleotide sequence ID" value="NZ_JACCAA010000001.1"/>
</dbReference>
<dbReference type="Proteomes" id="UP000540656">
    <property type="component" value="Unassembled WGS sequence"/>
</dbReference>
<dbReference type="InterPro" id="IPR044855">
    <property type="entry name" value="CoA-Trfase_III_dom3_sf"/>
</dbReference>
<evidence type="ECO:0000313" key="1">
    <source>
        <dbReference type="EMBL" id="NYG59877.1"/>
    </source>
</evidence>
<dbReference type="AlphaFoldDB" id="A0A7Y9UR22"/>
<dbReference type="EMBL" id="JACCAA010000001">
    <property type="protein sequence ID" value="NYG59877.1"/>
    <property type="molecule type" value="Genomic_DNA"/>
</dbReference>
<dbReference type="GO" id="GO:0008111">
    <property type="term" value="F:alpha-methylacyl-CoA racemase activity"/>
    <property type="evidence" value="ECO:0007669"/>
    <property type="project" value="UniProtKB-EC"/>
</dbReference>
<dbReference type="InterPro" id="IPR023606">
    <property type="entry name" value="CoA-Trfase_III_dom_1_sf"/>
</dbReference>
<dbReference type="SUPFAM" id="SSF89796">
    <property type="entry name" value="CoA-transferase family III (CaiB/BaiF)"/>
    <property type="match status" value="1"/>
</dbReference>
<dbReference type="Pfam" id="PF02515">
    <property type="entry name" value="CoA_transf_3"/>
    <property type="match status" value="1"/>
</dbReference>
<name>A0A7Y9UR22_9ACTN</name>
<gene>
    <name evidence="1" type="ORF">BJ980_002800</name>
</gene>
<protein>
    <submittedName>
        <fullName evidence="1">Alpha-methylacyl-CoA racemase</fullName>
        <ecNumber evidence="1">5.1.99.4</ecNumber>
    </submittedName>
</protein>
<dbReference type="InterPro" id="IPR003673">
    <property type="entry name" value="CoA-Trfase_fam_III"/>
</dbReference>
<dbReference type="Gene3D" id="3.40.50.10540">
    <property type="entry name" value="Crotonobetainyl-coa:carnitine coa-transferase, domain 1"/>
    <property type="match status" value="1"/>
</dbReference>
<organism evidence="1 2">
    <name type="scientific">Nocardioides daedukensis</name>
    <dbReference type="NCBI Taxonomy" id="634462"/>
    <lineage>
        <taxon>Bacteria</taxon>
        <taxon>Bacillati</taxon>
        <taxon>Actinomycetota</taxon>
        <taxon>Actinomycetes</taxon>
        <taxon>Propionibacteriales</taxon>
        <taxon>Nocardioidaceae</taxon>
        <taxon>Nocardioides</taxon>
    </lineage>
</organism>
<accession>A0A7Y9UR22</accession>
<keyword evidence="2" id="KW-1185">Reference proteome</keyword>
<evidence type="ECO:0000313" key="2">
    <source>
        <dbReference type="Proteomes" id="UP000540656"/>
    </source>
</evidence>
<dbReference type="PANTHER" id="PTHR48228">
    <property type="entry name" value="SUCCINYL-COA--D-CITRAMALATE COA-TRANSFERASE"/>
    <property type="match status" value="1"/>
</dbReference>
<dbReference type="EC" id="5.1.99.4" evidence="1"/>
<comment type="caution">
    <text evidence="1">The sequence shown here is derived from an EMBL/GenBank/DDBJ whole genome shotgun (WGS) entry which is preliminary data.</text>
</comment>
<keyword evidence="1" id="KW-0413">Isomerase</keyword>
<proteinExistence type="predicted"/>
<dbReference type="InterPro" id="IPR050509">
    <property type="entry name" value="CoA-transferase_III"/>
</dbReference>
<reference evidence="1 2" key="1">
    <citation type="submission" date="2020-07" db="EMBL/GenBank/DDBJ databases">
        <title>Sequencing the genomes of 1000 actinobacteria strains.</title>
        <authorList>
            <person name="Klenk H.-P."/>
        </authorList>
    </citation>
    <scope>NUCLEOTIDE SEQUENCE [LARGE SCALE GENOMIC DNA]</scope>
    <source>
        <strain evidence="1 2">DSM 23819</strain>
    </source>
</reference>
<dbReference type="Gene3D" id="3.30.1540.10">
    <property type="entry name" value="formyl-coa transferase, domain 3"/>
    <property type="match status" value="1"/>
</dbReference>
<dbReference type="PANTHER" id="PTHR48228:SF5">
    <property type="entry name" value="ALPHA-METHYLACYL-COA RACEMASE"/>
    <property type="match status" value="1"/>
</dbReference>
<sequence>MTKPLNGVRIVELAGIGPGPHAAMILADLGAEVVRVTRPGTPSHLTATAHTLRGRRSVVADLKDVDDLALVKAMVEKADVLVEGFRPGVLERLGLGPEDTREVNPRLIHARMTGWGQTGPLAHTAGHDINYISLTGALHAIGTAEHPVPPLNLVGDYGGGSMMLVTGVLAALFERERTGVGQVVDAGMVDGASVLLQGLLELRDLDQWTDTRHDNILDGAAPFYRTYACSDGGFMAVGAIEPQFYALLVEGLGLELEELADRDDKTTWQSLSELFAGRFAEQSREHWTKVFDGTDACVTPVLSFAEAVEHPHVAVRRSLVAGEMAGSVVATVAPRLGATPDAAPAGPTTEEALADLVADWS</sequence>